<name>A0AAD8L997_TARER</name>
<protein>
    <submittedName>
        <fullName evidence="9">Uncharacterized protein</fullName>
    </submittedName>
</protein>
<dbReference type="InterPro" id="IPR007512">
    <property type="entry name" value="Mic10"/>
</dbReference>
<reference evidence="9" key="1">
    <citation type="journal article" date="2023" name="bioRxiv">
        <title>Improved chromosome-level genome assembly for marigold (Tagetes erecta).</title>
        <authorList>
            <person name="Jiang F."/>
            <person name="Yuan L."/>
            <person name="Wang S."/>
            <person name="Wang H."/>
            <person name="Xu D."/>
            <person name="Wang A."/>
            <person name="Fan W."/>
        </authorList>
    </citation>
    <scope>NUCLEOTIDE SEQUENCE</scope>
    <source>
        <strain evidence="9">WSJ</strain>
        <tissue evidence="9">Leaf</tissue>
    </source>
</reference>
<dbReference type="Proteomes" id="UP001229421">
    <property type="component" value="Unassembled WGS sequence"/>
</dbReference>
<keyword evidence="4" id="KW-0812">Transmembrane</keyword>
<comment type="subcellular location">
    <subcellularLocation>
        <location evidence="2">Mitochondrion inner membrane</location>
        <topology evidence="2">Single-pass membrane protein</topology>
    </subcellularLocation>
</comment>
<comment type="similarity">
    <text evidence="3">Belongs to the MICOS complex subunit Mic10 family.</text>
</comment>
<comment type="function">
    <text evidence="1">Component of the MICOS complex, a large protein complex of the mitochondrial inner membrane that plays crucial roles in the maintenance of crista junctions, inner membrane architecture, and formation of contact sites to the outer membrane.</text>
</comment>
<dbReference type="EMBL" id="JAUHHV010000001">
    <property type="protein sequence ID" value="KAK1436678.1"/>
    <property type="molecule type" value="Genomic_DNA"/>
</dbReference>
<evidence type="ECO:0000256" key="5">
    <source>
        <dbReference type="ARBA" id="ARBA00022792"/>
    </source>
</evidence>
<dbReference type="Pfam" id="PF04418">
    <property type="entry name" value="DUF543"/>
    <property type="match status" value="1"/>
</dbReference>
<evidence type="ECO:0000256" key="3">
    <source>
        <dbReference type="ARBA" id="ARBA00006792"/>
    </source>
</evidence>
<keyword evidence="8" id="KW-0472">Membrane</keyword>
<accession>A0AAD8L997</accession>
<evidence type="ECO:0000256" key="7">
    <source>
        <dbReference type="ARBA" id="ARBA00023128"/>
    </source>
</evidence>
<sequence length="103" mass="11446">MLGILQFSFIFIVMLLLKNISGLERLIIWLHSSKLFCSPVTRWASVALGAGVGIGSAYSDCSQKFDGSQASSSVTKERIETWKFLQLFPSLCFHAPFYSFLCG</sequence>
<evidence type="ECO:0000256" key="2">
    <source>
        <dbReference type="ARBA" id="ARBA00004434"/>
    </source>
</evidence>
<evidence type="ECO:0000256" key="6">
    <source>
        <dbReference type="ARBA" id="ARBA00022989"/>
    </source>
</evidence>
<comment type="caution">
    <text evidence="9">The sequence shown here is derived from an EMBL/GenBank/DDBJ whole genome shotgun (WGS) entry which is preliminary data.</text>
</comment>
<evidence type="ECO:0000256" key="8">
    <source>
        <dbReference type="ARBA" id="ARBA00023136"/>
    </source>
</evidence>
<dbReference type="PANTHER" id="PTHR21304">
    <property type="entry name" value="MICOS COMPLEX SUBUNIT MIC10"/>
    <property type="match status" value="1"/>
</dbReference>
<keyword evidence="6" id="KW-1133">Transmembrane helix</keyword>
<organism evidence="9 10">
    <name type="scientific">Tagetes erecta</name>
    <name type="common">African marigold</name>
    <dbReference type="NCBI Taxonomy" id="13708"/>
    <lineage>
        <taxon>Eukaryota</taxon>
        <taxon>Viridiplantae</taxon>
        <taxon>Streptophyta</taxon>
        <taxon>Embryophyta</taxon>
        <taxon>Tracheophyta</taxon>
        <taxon>Spermatophyta</taxon>
        <taxon>Magnoliopsida</taxon>
        <taxon>eudicotyledons</taxon>
        <taxon>Gunneridae</taxon>
        <taxon>Pentapetalae</taxon>
        <taxon>asterids</taxon>
        <taxon>campanulids</taxon>
        <taxon>Asterales</taxon>
        <taxon>Asteraceae</taxon>
        <taxon>Asteroideae</taxon>
        <taxon>Heliantheae alliance</taxon>
        <taxon>Tageteae</taxon>
        <taxon>Tagetes</taxon>
    </lineage>
</organism>
<keyword evidence="10" id="KW-1185">Reference proteome</keyword>
<dbReference type="GO" id="GO:0061617">
    <property type="term" value="C:MICOS complex"/>
    <property type="evidence" value="ECO:0007669"/>
    <property type="project" value="InterPro"/>
</dbReference>
<evidence type="ECO:0000256" key="1">
    <source>
        <dbReference type="ARBA" id="ARBA00002689"/>
    </source>
</evidence>
<keyword evidence="5" id="KW-0999">Mitochondrion inner membrane</keyword>
<evidence type="ECO:0000313" key="10">
    <source>
        <dbReference type="Proteomes" id="UP001229421"/>
    </source>
</evidence>
<dbReference type="PANTHER" id="PTHR21304:SF0">
    <property type="entry name" value="MICOS COMPLEX SUBUNIT MIC10"/>
    <property type="match status" value="1"/>
</dbReference>
<evidence type="ECO:0000256" key="4">
    <source>
        <dbReference type="ARBA" id="ARBA00022692"/>
    </source>
</evidence>
<proteinExistence type="inferred from homology"/>
<dbReference type="AlphaFoldDB" id="A0AAD8L997"/>
<evidence type="ECO:0000313" key="9">
    <source>
        <dbReference type="EMBL" id="KAK1436678.1"/>
    </source>
</evidence>
<gene>
    <name evidence="9" type="ORF">QVD17_02460</name>
</gene>
<keyword evidence="7" id="KW-0496">Mitochondrion</keyword>